<dbReference type="SUPFAM" id="SSF52833">
    <property type="entry name" value="Thioredoxin-like"/>
    <property type="match status" value="1"/>
</dbReference>
<dbReference type="CDD" id="cd03057">
    <property type="entry name" value="GST_N_Beta"/>
    <property type="match status" value="1"/>
</dbReference>
<dbReference type="AlphaFoldDB" id="A0A3B0WDN4"/>
<organism evidence="3">
    <name type="scientific">hydrothermal vent metagenome</name>
    <dbReference type="NCBI Taxonomy" id="652676"/>
    <lineage>
        <taxon>unclassified sequences</taxon>
        <taxon>metagenomes</taxon>
        <taxon>ecological metagenomes</taxon>
    </lineage>
</organism>
<proteinExistence type="predicted"/>
<dbReference type="Pfam" id="PF02798">
    <property type="entry name" value="GST_N"/>
    <property type="match status" value="1"/>
</dbReference>
<feature type="domain" description="GST C-terminal" evidence="2">
    <location>
        <begin position="87"/>
        <end position="203"/>
    </location>
</feature>
<dbReference type="Pfam" id="PF00043">
    <property type="entry name" value="GST_C"/>
    <property type="match status" value="1"/>
</dbReference>
<dbReference type="GO" id="GO:0004364">
    <property type="term" value="F:glutathione transferase activity"/>
    <property type="evidence" value="ECO:0007669"/>
    <property type="project" value="UniProtKB-EC"/>
</dbReference>
<dbReference type="InterPro" id="IPR004046">
    <property type="entry name" value="GST_C"/>
</dbReference>
<sequence>MKLYYKPGACSLASHIILKEIGKDFEIESVDTDKQVTESGADFTKINPKGYVPVLSTDTGQFLTEGAAVLQYLADQNPSAGLAPKPGTLERAHLQEHLNFTSSELHKAFGPFFSADASDEEKQNAKKNVEIKMDHFELIFSDGRKYLLGDNFSVADAYFFVVSGWATPTGIGLDKWPKIAAFSKRVAGREKVQEAMRTEGLLN</sequence>
<evidence type="ECO:0000259" key="2">
    <source>
        <dbReference type="PROSITE" id="PS50405"/>
    </source>
</evidence>
<dbReference type="InterPro" id="IPR036249">
    <property type="entry name" value="Thioredoxin-like_sf"/>
</dbReference>
<reference evidence="3" key="1">
    <citation type="submission" date="2018-06" db="EMBL/GenBank/DDBJ databases">
        <authorList>
            <person name="Zhirakovskaya E."/>
        </authorList>
    </citation>
    <scope>NUCLEOTIDE SEQUENCE</scope>
</reference>
<dbReference type="Gene3D" id="3.40.30.10">
    <property type="entry name" value="Glutaredoxin"/>
    <property type="match status" value="1"/>
</dbReference>
<evidence type="ECO:0000313" key="3">
    <source>
        <dbReference type="EMBL" id="VAW53401.1"/>
    </source>
</evidence>
<protein>
    <submittedName>
        <fullName evidence="3">Glutathione S-transferase</fullName>
        <ecNumber evidence="3">2.5.1.18</ecNumber>
    </submittedName>
</protein>
<dbReference type="SFLD" id="SFLDG00358">
    <property type="entry name" value="Main_(cytGST)"/>
    <property type="match status" value="1"/>
</dbReference>
<dbReference type="NCBIfam" id="NF007831">
    <property type="entry name" value="PRK10542.1"/>
    <property type="match status" value="1"/>
</dbReference>
<dbReference type="Gene3D" id="1.20.1050.10">
    <property type="match status" value="1"/>
</dbReference>
<feature type="domain" description="GST N-terminal" evidence="1">
    <location>
        <begin position="1"/>
        <end position="81"/>
    </location>
</feature>
<dbReference type="EC" id="2.5.1.18" evidence="3"/>
<dbReference type="InterPro" id="IPR036282">
    <property type="entry name" value="Glutathione-S-Trfase_C_sf"/>
</dbReference>
<dbReference type="InterPro" id="IPR040079">
    <property type="entry name" value="Glutathione_S-Trfase"/>
</dbReference>
<dbReference type="PROSITE" id="PS50404">
    <property type="entry name" value="GST_NTER"/>
    <property type="match status" value="1"/>
</dbReference>
<dbReference type="CDD" id="cd03188">
    <property type="entry name" value="GST_C_Beta"/>
    <property type="match status" value="1"/>
</dbReference>
<gene>
    <name evidence="3" type="ORF">MNBD_GAMMA05-346</name>
</gene>
<evidence type="ECO:0000259" key="1">
    <source>
        <dbReference type="PROSITE" id="PS50404"/>
    </source>
</evidence>
<keyword evidence="3" id="KW-0808">Transferase</keyword>
<dbReference type="InterPro" id="IPR004045">
    <property type="entry name" value="Glutathione_S-Trfase_N"/>
</dbReference>
<dbReference type="SUPFAM" id="SSF47616">
    <property type="entry name" value="GST C-terminal domain-like"/>
    <property type="match status" value="1"/>
</dbReference>
<dbReference type="InterPro" id="IPR010987">
    <property type="entry name" value="Glutathione-S-Trfase_C-like"/>
</dbReference>
<dbReference type="SFLD" id="SFLDG01150">
    <property type="entry name" value="Main.1:_Beta-like"/>
    <property type="match status" value="1"/>
</dbReference>
<dbReference type="PANTHER" id="PTHR44051">
    <property type="entry name" value="GLUTATHIONE S-TRANSFERASE-RELATED"/>
    <property type="match status" value="1"/>
</dbReference>
<name>A0A3B0WDN4_9ZZZZ</name>
<dbReference type="PROSITE" id="PS50405">
    <property type="entry name" value="GST_CTER"/>
    <property type="match status" value="1"/>
</dbReference>
<dbReference type="SFLD" id="SFLDS00019">
    <property type="entry name" value="Glutathione_Transferase_(cytos"/>
    <property type="match status" value="1"/>
</dbReference>
<dbReference type="EMBL" id="UOFE01000034">
    <property type="protein sequence ID" value="VAW53401.1"/>
    <property type="molecule type" value="Genomic_DNA"/>
</dbReference>
<dbReference type="PANTHER" id="PTHR44051:SF8">
    <property type="entry name" value="GLUTATHIONE S-TRANSFERASE GSTA"/>
    <property type="match status" value="1"/>
</dbReference>
<accession>A0A3B0WDN4</accession>